<gene>
    <name evidence="2" type="ORF">BJY16_000131</name>
</gene>
<dbReference type="InterPro" id="IPR038468">
    <property type="entry name" value="MmpS_C"/>
</dbReference>
<dbReference type="RefSeq" id="WP_185037193.1">
    <property type="nucleotide sequence ID" value="NZ_BAABFG010000005.1"/>
</dbReference>
<evidence type="ECO:0000313" key="2">
    <source>
        <dbReference type="EMBL" id="MBB4736672.1"/>
    </source>
</evidence>
<dbReference type="AlphaFoldDB" id="A0A7W7GQZ9"/>
<keyword evidence="1" id="KW-0472">Membrane</keyword>
<evidence type="ECO:0000313" key="3">
    <source>
        <dbReference type="Proteomes" id="UP000546162"/>
    </source>
</evidence>
<dbReference type="Proteomes" id="UP000546162">
    <property type="component" value="Unassembled WGS sequence"/>
</dbReference>
<comment type="caution">
    <text evidence="2">The sequence shown here is derived from an EMBL/GenBank/DDBJ whole genome shotgun (WGS) entry which is preliminary data.</text>
</comment>
<dbReference type="EMBL" id="JACHNB010000001">
    <property type="protein sequence ID" value="MBB4736672.1"/>
    <property type="molecule type" value="Genomic_DNA"/>
</dbReference>
<feature type="transmembrane region" description="Helical" evidence="1">
    <location>
        <begin position="7"/>
        <end position="26"/>
    </location>
</feature>
<name>A0A7W7GQZ9_9ACTN</name>
<protein>
    <recommendedName>
        <fullName evidence="4">MmpS family membrane protein</fullName>
    </recommendedName>
</protein>
<evidence type="ECO:0008006" key="4">
    <source>
        <dbReference type="Google" id="ProtNLM"/>
    </source>
</evidence>
<proteinExistence type="predicted"/>
<keyword evidence="1" id="KW-1133">Transmembrane helix</keyword>
<organism evidence="2 3">
    <name type="scientific">Actinoplanes octamycinicus</name>
    <dbReference type="NCBI Taxonomy" id="135948"/>
    <lineage>
        <taxon>Bacteria</taxon>
        <taxon>Bacillati</taxon>
        <taxon>Actinomycetota</taxon>
        <taxon>Actinomycetes</taxon>
        <taxon>Micromonosporales</taxon>
        <taxon>Micromonosporaceae</taxon>
        <taxon>Actinoplanes</taxon>
    </lineage>
</organism>
<evidence type="ECO:0000256" key="1">
    <source>
        <dbReference type="SAM" id="Phobius"/>
    </source>
</evidence>
<keyword evidence="3" id="KW-1185">Reference proteome</keyword>
<reference evidence="2 3" key="1">
    <citation type="submission" date="2020-08" db="EMBL/GenBank/DDBJ databases">
        <title>Sequencing the genomes of 1000 actinobacteria strains.</title>
        <authorList>
            <person name="Klenk H.-P."/>
        </authorList>
    </citation>
    <scope>NUCLEOTIDE SEQUENCE [LARGE SCALE GENOMIC DNA]</scope>
    <source>
        <strain evidence="2 3">DSM 45809</strain>
    </source>
</reference>
<accession>A0A7W7GQZ9</accession>
<dbReference type="Gene3D" id="2.60.40.2880">
    <property type="entry name" value="MmpS1-5, C-terminal soluble domain"/>
    <property type="match status" value="1"/>
</dbReference>
<sequence length="158" mass="16273">MRRQIELAVVAVVAAVVGALIHHIAYRWPGAHSETISIPAATFRISGGPVSISGGGIEIDDSPMPIVFEVTGTGEADVTYSPGPNGTTAYARVKTPWKETVMVPGNIPARDITLLAISASARADAEITCRIGVAGTEFAGVAMAEDTGYGPHAAADCK</sequence>
<keyword evidence="1" id="KW-0812">Transmembrane</keyword>